<feature type="binding site" evidence="14">
    <location>
        <begin position="317"/>
        <end position="320"/>
    </location>
    <ligand>
        <name>ATP</name>
        <dbReference type="ChEBI" id="CHEBI:30616"/>
    </ligand>
</feature>
<dbReference type="Gene3D" id="1.10.287.40">
    <property type="entry name" value="Serine-tRNA synthetase, tRNA binding domain"/>
    <property type="match status" value="1"/>
</dbReference>
<dbReference type="PANTHER" id="PTHR43697">
    <property type="entry name" value="SERYL-TRNA SYNTHETASE"/>
    <property type="match status" value="1"/>
</dbReference>
<feature type="binding site" evidence="12">
    <location>
        <begin position="270"/>
        <end position="272"/>
    </location>
    <ligand>
        <name>L-serine</name>
        <dbReference type="ChEBI" id="CHEBI:33384"/>
    </ligand>
</feature>
<evidence type="ECO:0000256" key="13">
    <source>
        <dbReference type="PIRSR" id="PIRSR001529-1"/>
    </source>
</evidence>
<dbReference type="PROSITE" id="PS50862">
    <property type="entry name" value="AA_TRNA_LIGASE_II"/>
    <property type="match status" value="1"/>
</dbReference>
<dbReference type="InterPro" id="IPR002314">
    <property type="entry name" value="aa-tRNA-synt_IIb"/>
</dbReference>
<dbReference type="InterPro" id="IPR015866">
    <property type="entry name" value="Ser-tRNA-synth_1_N"/>
</dbReference>
<feature type="coiled-coil region" evidence="15">
    <location>
        <begin position="69"/>
        <end position="141"/>
    </location>
</feature>
<sequence>MILPFSPISIARRIKKSCCSEKSSIYSHFCTLLLNNETSMLDIKIIRKTPEECETRLRKKDPKISLEPVLSLDKEVRQLKTDSETLQAQRRLLSQDIHKAKTQGVDATNLIQEVETLAADLEKIEQHLDQKNAQLHELLSHLPNYPADDIPVSEDKAGNQVIKSVGDLPIFSFPPKHHLELNQELDILDFQAAAKTTGSGWPAYKNRGVLLEWALLTYMLQKQAAHGFQLWLPPLLVKKEILFGSGQIPKFDGQYYRVEDGEQYLYLIPTAEVVLNGFRSQDILTEKELPLYYAACTPCFRREAGAAGAQERGLVRVHQFHKVEMFAFTTPNQDDIAYEKMLSIVEEMLTELKLPYRLSLLSTGDMSFTASKTIDAEVWLPGQKAFYEVSSISQCTDFQSRRSGTRYKDSQGKLQFVHTLNGSGLATPRLLVAILENNQQADGSVVIPEVLRPYLGGLEILLPKDQ</sequence>
<dbReference type="EMBL" id="LN847240">
    <property type="protein sequence ID" value="CRI50920.1"/>
    <property type="molecule type" value="Genomic_DNA"/>
</dbReference>
<keyword evidence="8 12" id="KW-0648">Protein biosynthesis</keyword>
<dbReference type="EMBL" id="LN846999">
    <property type="protein sequence ID" value="CRI38509.1"/>
    <property type="molecule type" value="Genomic_DNA"/>
</dbReference>
<dbReference type="GO" id="GO:0004828">
    <property type="term" value="F:serine-tRNA ligase activity"/>
    <property type="evidence" value="ECO:0007669"/>
    <property type="project" value="UniProtKB-UniRule"/>
</dbReference>
<evidence type="ECO:0000313" key="20">
    <source>
        <dbReference type="EMBL" id="CRI44112.1"/>
    </source>
</evidence>
<feature type="binding site" evidence="13">
    <location>
        <position position="270"/>
    </location>
    <ligand>
        <name>L-serine</name>
        <dbReference type="ChEBI" id="CHEBI:33384"/>
    </ligand>
</feature>
<evidence type="ECO:0000256" key="7">
    <source>
        <dbReference type="ARBA" id="ARBA00022840"/>
    </source>
</evidence>
<feature type="binding site" evidence="13">
    <location>
        <position position="421"/>
    </location>
    <ligand>
        <name>L-serine</name>
        <dbReference type="ChEBI" id="CHEBI:33384"/>
    </ligand>
</feature>
<evidence type="ECO:0000256" key="5">
    <source>
        <dbReference type="ARBA" id="ARBA00022598"/>
    </source>
</evidence>
<dbReference type="Pfam" id="PF02403">
    <property type="entry name" value="Seryl_tRNA_N"/>
    <property type="match status" value="1"/>
</dbReference>
<dbReference type="InterPro" id="IPR045864">
    <property type="entry name" value="aa-tRNA-synth_II/BPL/LPL"/>
</dbReference>
<feature type="binding site" evidence="12 14">
    <location>
        <begin position="388"/>
        <end position="391"/>
    </location>
    <ligand>
        <name>ATP</name>
        <dbReference type="ChEBI" id="CHEBI:30616"/>
    </ligand>
</feature>
<gene>
    <name evidence="12" type="primary">serS</name>
    <name evidence="17" type="ORF">BN1224_CV15_C_03420</name>
    <name evidence="19" type="ORF">BN1224_GiD_A_09010</name>
    <name evidence="20" type="ORF">BN1224_H12_EX_00190</name>
    <name evidence="21" type="ORF">BN1224_MUL2216_F_04230</name>
    <name evidence="22" type="ORF">BN1224_Panola_L_00190</name>
    <name evidence="23" type="ORF">BN1224_PB1_B_08890</name>
    <name evidence="24" type="ORF">BN1224_UZG1_B_01980</name>
    <name evidence="25" type="ORF">BN1224_Wien2_H_01170</name>
    <name evidence="26" type="ORF">BN1224_YK41_BX_00610</name>
    <name evidence="18" type="ORF">CWL029c_F_00190</name>
</gene>
<evidence type="ECO:0000256" key="2">
    <source>
        <dbReference type="ARBA" id="ARBA00005045"/>
    </source>
</evidence>
<reference evidence="17" key="1">
    <citation type="submission" date="2015-05" db="EMBL/GenBank/DDBJ databases">
        <authorList>
            <person name="Rattei Thomas"/>
        </authorList>
    </citation>
    <scope>NUCLEOTIDE SEQUENCE</scope>
    <source>
        <strain evidence="17">CV15</strain>
        <strain evidence="18">CWL029c</strain>
        <strain evidence="19">GiD</strain>
        <strain evidence="20">H12</strain>
        <strain evidence="21">MUL2216</strain>
        <strain evidence="22">Panola</strain>
        <strain evidence="23">PB1</strain>
        <strain evidence="24">UZG1</strain>
        <strain evidence="25">Wien2</strain>
        <strain evidence="26">YK41</strain>
    </source>
</reference>
<name>A0A0F7WJW4_CHLPN</name>
<dbReference type="PANTHER" id="PTHR43697:SF1">
    <property type="entry name" value="SERINE--TRNA LIGASE"/>
    <property type="match status" value="1"/>
</dbReference>
<organism evidence="17">
    <name type="scientific">Chlamydia pneumoniae</name>
    <name type="common">Chlamydophila pneumoniae</name>
    <dbReference type="NCBI Taxonomy" id="83558"/>
    <lineage>
        <taxon>Bacteria</taxon>
        <taxon>Pseudomonadati</taxon>
        <taxon>Chlamydiota</taxon>
        <taxon>Chlamydiia</taxon>
        <taxon>Chlamydiales</taxon>
        <taxon>Chlamydiaceae</taxon>
        <taxon>Chlamydia/Chlamydophila group</taxon>
        <taxon>Chlamydia</taxon>
    </lineage>
</organism>
<evidence type="ECO:0000256" key="11">
    <source>
        <dbReference type="ARBA" id="ARBA00048823"/>
    </source>
</evidence>
<evidence type="ECO:0000313" key="24">
    <source>
        <dbReference type="EMBL" id="CRI52049.1"/>
    </source>
</evidence>
<dbReference type="EMBL" id="LN849049">
    <property type="protein sequence ID" value="CRI73543.1"/>
    <property type="molecule type" value="Genomic_DNA"/>
</dbReference>
<evidence type="ECO:0000313" key="21">
    <source>
        <dbReference type="EMBL" id="CRI46368.1"/>
    </source>
</evidence>
<dbReference type="EMBL" id="LN847227">
    <property type="protein sequence ID" value="CRI46368.1"/>
    <property type="molecule type" value="Genomic_DNA"/>
</dbReference>
<evidence type="ECO:0000256" key="14">
    <source>
        <dbReference type="PIRSR" id="PIRSR001529-2"/>
    </source>
</evidence>
<evidence type="ECO:0000313" key="23">
    <source>
        <dbReference type="EMBL" id="CRI50920.1"/>
    </source>
</evidence>
<evidence type="ECO:0000256" key="8">
    <source>
        <dbReference type="ARBA" id="ARBA00022917"/>
    </source>
</evidence>
<comment type="function">
    <text evidence="12">Catalyzes the attachment of serine to tRNA(Ser). Is also able to aminoacylate tRNA(Sec) with serine, to form the misacylated tRNA L-seryl-tRNA(Sec), which will be further converted into selenocysteinyl-tRNA(Sec).</text>
</comment>
<evidence type="ECO:0000313" key="26">
    <source>
        <dbReference type="EMBL" id="CRI73543.1"/>
    </source>
</evidence>
<evidence type="ECO:0000313" key="18">
    <source>
        <dbReference type="EMBL" id="CRI40772.1"/>
    </source>
</evidence>
<dbReference type="EMBL" id="LN847006">
    <property type="protein sequence ID" value="CRI40772.1"/>
    <property type="molecule type" value="Genomic_DNA"/>
</dbReference>
<proteinExistence type="inferred from homology"/>
<evidence type="ECO:0000256" key="12">
    <source>
        <dbReference type="HAMAP-Rule" id="MF_00176"/>
    </source>
</evidence>
<dbReference type="SUPFAM" id="SSF46589">
    <property type="entry name" value="tRNA-binding arm"/>
    <property type="match status" value="1"/>
</dbReference>
<dbReference type="InterPro" id="IPR006195">
    <property type="entry name" value="aa-tRNA-synth_II"/>
</dbReference>
<evidence type="ECO:0000256" key="4">
    <source>
        <dbReference type="ARBA" id="ARBA00022490"/>
    </source>
</evidence>
<dbReference type="InterPro" id="IPR042103">
    <property type="entry name" value="SerRS_1_N_sf"/>
</dbReference>
<dbReference type="PATRIC" id="fig|83558.13.peg.916"/>
<dbReference type="GO" id="GO:0016260">
    <property type="term" value="P:selenocysteine biosynthetic process"/>
    <property type="evidence" value="ECO:0007669"/>
    <property type="project" value="UniProtKB-UniRule"/>
</dbReference>
<dbReference type="Pfam" id="PF00587">
    <property type="entry name" value="tRNA-synt_2b"/>
    <property type="match status" value="1"/>
</dbReference>
<keyword evidence="9 12" id="KW-0030">Aminoacyl-tRNA synthetase</keyword>
<evidence type="ECO:0000313" key="17">
    <source>
        <dbReference type="EMBL" id="CRI38509.1"/>
    </source>
</evidence>
<dbReference type="CDD" id="cd00770">
    <property type="entry name" value="SerRS_core"/>
    <property type="match status" value="1"/>
</dbReference>
<feature type="binding site" evidence="12">
    <location>
        <position position="423"/>
    </location>
    <ligand>
        <name>L-serine</name>
        <dbReference type="ChEBI" id="CHEBI:33384"/>
    </ligand>
</feature>
<comment type="subcellular location">
    <subcellularLocation>
        <location evidence="1 12">Cytoplasm</location>
    </subcellularLocation>
</comment>
<keyword evidence="15" id="KW-0175">Coiled coil</keyword>
<dbReference type="GO" id="GO:0005524">
    <property type="term" value="F:ATP binding"/>
    <property type="evidence" value="ECO:0007669"/>
    <property type="project" value="UniProtKB-UniRule"/>
</dbReference>
<keyword evidence="7 12" id="KW-0067">ATP-binding</keyword>
<evidence type="ECO:0000256" key="10">
    <source>
        <dbReference type="ARBA" id="ARBA00047929"/>
    </source>
</evidence>
<dbReference type="PIRSF" id="PIRSF001529">
    <property type="entry name" value="Ser-tRNA-synth_IIa"/>
    <property type="match status" value="1"/>
</dbReference>
<evidence type="ECO:0000256" key="15">
    <source>
        <dbReference type="SAM" id="Coils"/>
    </source>
</evidence>
<dbReference type="PRINTS" id="PR00981">
    <property type="entry name" value="TRNASYNTHSER"/>
</dbReference>
<evidence type="ECO:0000256" key="6">
    <source>
        <dbReference type="ARBA" id="ARBA00022741"/>
    </source>
</evidence>
<dbReference type="EMBL" id="LN847202">
    <property type="protein sequence ID" value="CRI44112.1"/>
    <property type="molecule type" value="Genomic_DNA"/>
</dbReference>
<dbReference type="InterPro" id="IPR002317">
    <property type="entry name" value="Ser-tRNA-ligase_type_1"/>
</dbReference>
<evidence type="ECO:0000313" key="22">
    <source>
        <dbReference type="EMBL" id="CRI47515.1"/>
    </source>
</evidence>
<dbReference type="HAMAP" id="MF_00176">
    <property type="entry name" value="Ser_tRNA_synth_type1"/>
    <property type="match status" value="1"/>
</dbReference>
<dbReference type="GO" id="GO:0006434">
    <property type="term" value="P:seryl-tRNA aminoacylation"/>
    <property type="evidence" value="ECO:0007669"/>
    <property type="project" value="UniProtKB-UniRule"/>
</dbReference>
<evidence type="ECO:0000313" key="25">
    <source>
        <dbReference type="EMBL" id="CRI53893.1"/>
    </source>
</evidence>
<dbReference type="Gene3D" id="3.30.930.10">
    <property type="entry name" value="Bira Bifunctional Protein, Domain 2"/>
    <property type="match status" value="1"/>
</dbReference>
<feature type="domain" description="Aminoacyl-transfer RNA synthetases class-II family profile" evidence="16">
    <location>
        <begin position="219"/>
        <end position="448"/>
    </location>
</feature>
<evidence type="ECO:0000259" key="16">
    <source>
        <dbReference type="PROSITE" id="PS50862"/>
    </source>
</evidence>
<dbReference type="EMBL" id="LN847237">
    <property type="protein sequence ID" value="CRI47515.1"/>
    <property type="molecule type" value="Genomic_DNA"/>
</dbReference>
<accession>A0A0F7WJW4</accession>
<dbReference type="InterPro" id="IPR010978">
    <property type="entry name" value="tRNA-bd_arm"/>
</dbReference>
<dbReference type="AlphaFoldDB" id="A0A0F7WJW4"/>
<feature type="binding site" evidence="12 14">
    <location>
        <begin position="301"/>
        <end position="303"/>
    </location>
    <ligand>
        <name>ATP</name>
        <dbReference type="ChEBI" id="CHEBI:30616"/>
    </ligand>
</feature>
<protein>
    <recommendedName>
        <fullName evidence="12">Serine--tRNA ligase</fullName>
        <ecNumber evidence="12">6.1.1.11</ecNumber>
    </recommendedName>
    <alternativeName>
        <fullName evidence="12">Seryl-tRNA synthetase</fullName>
        <shortName evidence="12">SerRS</shortName>
    </alternativeName>
    <alternativeName>
        <fullName evidence="12">Seryl-tRNA(Ser/Sec) synthetase</fullName>
    </alternativeName>
</protein>
<comment type="catalytic activity">
    <reaction evidence="11 12">
        <text>tRNA(Ser) + L-serine + ATP = L-seryl-tRNA(Ser) + AMP + diphosphate + H(+)</text>
        <dbReference type="Rhea" id="RHEA:12292"/>
        <dbReference type="Rhea" id="RHEA-COMP:9669"/>
        <dbReference type="Rhea" id="RHEA-COMP:9703"/>
        <dbReference type="ChEBI" id="CHEBI:15378"/>
        <dbReference type="ChEBI" id="CHEBI:30616"/>
        <dbReference type="ChEBI" id="CHEBI:33019"/>
        <dbReference type="ChEBI" id="CHEBI:33384"/>
        <dbReference type="ChEBI" id="CHEBI:78442"/>
        <dbReference type="ChEBI" id="CHEBI:78533"/>
        <dbReference type="ChEBI" id="CHEBI:456215"/>
        <dbReference type="EC" id="6.1.1.11"/>
    </reaction>
</comment>
<comment type="catalytic activity">
    <reaction evidence="10 12">
        <text>tRNA(Sec) + L-serine + ATP = L-seryl-tRNA(Sec) + AMP + diphosphate + H(+)</text>
        <dbReference type="Rhea" id="RHEA:42580"/>
        <dbReference type="Rhea" id="RHEA-COMP:9742"/>
        <dbReference type="Rhea" id="RHEA-COMP:10128"/>
        <dbReference type="ChEBI" id="CHEBI:15378"/>
        <dbReference type="ChEBI" id="CHEBI:30616"/>
        <dbReference type="ChEBI" id="CHEBI:33019"/>
        <dbReference type="ChEBI" id="CHEBI:33384"/>
        <dbReference type="ChEBI" id="CHEBI:78442"/>
        <dbReference type="ChEBI" id="CHEBI:78533"/>
        <dbReference type="ChEBI" id="CHEBI:456215"/>
        <dbReference type="EC" id="6.1.1.11"/>
    </reaction>
</comment>
<feature type="binding site" evidence="12">
    <location>
        <position position="317"/>
    </location>
    <ligand>
        <name>ATP</name>
        <dbReference type="ChEBI" id="CHEBI:30616"/>
    </ligand>
</feature>
<keyword evidence="6 12" id="KW-0547">Nucleotide-binding</keyword>
<feature type="binding site" evidence="12 13">
    <location>
        <position position="324"/>
    </location>
    <ligand>
        <name>L-serine</name>
        <dbReference type="ChEBI" id="CHEBI:33384"/>
    </ligand>
</feature>
<dbReference type="EMBL" id="LN847246">
    <property type="protein sequence ID" value="CRI52049.1"/>
    <property type="molecule type" value="Genomic_DNA"/>
</dbReference>
<evidence type="ECO:0000313" key="19">
    <source>
        <dbReference type="EMBL" id="CRI41900.1"/>
    </source>
</evidence>
<keyword evidence="5 12" id="KW-0436">Ligase</keyword>
<comment type="similarity">
    <text evidence="3 12">Belongs to the class-II aminoacyl-tRNA synthetase family. Type-1 seryl-tRNA synthetase subfamily.</text>
</comment>
<dbReference type="EMBL" id="LN847255">
    <property type="protein sequence ID" value="CRI53893.1"/>
    <property type="molecule type" value="Genomic_DNA"/>
</dbReference>
<dbReference type="UniPathway" id="UPA00906">
    <property type="reaction ID" value="UER00895"/>
</dbReference>
<dbReference type="GO" id="GO:0005737">
    <property type="term" value="C:cytoplasm"/>
    <property type="evidence" value="ECO:0007669"/>
    <property type="project" value="UniProtKB-SubCell"/>
</dbReference>
<feature type="binding site" evidence="13">
    <location>
        <position position="301"/>
    </location>
    <ligand>
        <name>L-serine</name>
        <dbReference type="ChEBI" id="CHEBI:33384"/>
    </ligand>
</feature>
<comment type="pathway">
    <text evidence="2 12">Aminoacyl-tRNA biosynthesis; selenocysteinyl-tRNA(Sec) biosynthesis; L-seryl-tRNA(Sec) from L-serine and tRNA(Sec): step 1/1.</text>
</comment>
<evidence type="ECO:0000256" key="9">
    <source>
        <dbReference type="ARBA" id="ARBA00023146"/>
    </source>
</evidence>
<dbReference type="InterPro" id="IPR033729">
    <property type="entry name" value="SerRS_core"/>
</dbReference>
<dbReference type="SUPFAM" id="SSF55681">
    <property type="entry name" value="Class II aaRS and biotin synthetases"/>
    <property type="match status" value="1"/>
</dbReference>
<keyword evidence="4 12" id="KW-0963">Cytoplasm</keyword>
<evidence type="ECO:0000256" key="3">
    <source>
        <dbReference type="ARBA" id="ARBA00010728"/>
    </source>
</evidence>
<comment type="subunit">
    <text evidence="12">Homodimer. The tRNA molecule binds across the dimer.</text>
</comment>
<dbReference type="EMBL" id="LN847008">
    <property type="protein sequence ID" value="CRI41900.1"/>
    <property type="molecule type" value="Genomic_DNA"/>
</dbReference>
<comment type="domain">
    <text evidence="12">Consists of two distinct domains, a catalytic core and a N-terminal extension that is involved in tRNA binding.</text>
</comment>
<dbReference type="EC" id="6.1.1.11" evidence="12"/>
<dbReference type="NCBIfam" id="TIGR00414">
    <property type="entry name" value="serS"/>
    <property type="match status" value="1"/>
</dbReference>
<evidence type="ECO:0000256" key="1">
    <source>
        <dbReference type="ARBA" id="ARBA00004496"/>
    </source>
</evidence>